<name>A0A7S2UEK4_9STRA</name>
<dbReference type="Pfam" id="PF00450">
    <property type="entry name" value="Peptidase_S10"/>
    <property type="match status" value="1"/>
</dbReference>
<dbReference type="InterPro" id="IPR029058">
    <property type="entry name" value="AB_hydrolase_fold"/>
</dbReference>
<dbReference type="PROSITE" id="PS00560">
    <property type="entry name" value="CARBOXYPEPT_SER_HIS"/>
    <property type="match status" value="1"/>
</dbReference>
<keyword evidence="2" id="KW-0645">Protease</keyword>
<proteinExistence type="inferred from homology"/>
<dbReference type="Gene3D" id="3.40.50.12670">
    <property type="match status" value="1"/>
</dbReference>
<dbReference type="InterPro" id="IPR001563">
    <property type="entry name" value="Peptidase_S10"/>
</dbReference>
<feature type="compositionally biased region" description="Low complexity" evidence="3">
    <location>
        <begin position="101"/>
        <end position="114"/>
    </location>
</feature>
<sequence>MTRPAMFQNRNPGRLVTGLMSLLLCLTPVVVYAYPVEDLITELPGYNEEGKKNPPTDWYSGYLEYRLPCMDNRLVHTHYMYIAAEDGRHSNARDDETDDLSASTTTARRASATSDNEDDGTPLIVWSNGGPGASSMFGLFTEIGPFVLNDDSLETEAYNRTGVPTLFKNPSSWNQLGDLLIFDAPAPVGFSYCDNNPTGDGMSCGGWDDESSAWNNYHALLAFYQKFPELKKRPLYLTGESYGGIYIPSMARKILEHNEKAILNQQNNLRTDDGPEKIPLMGFAVGDACTGTDVNCGNEAAIFQLMFFGGHGQISFKTMHTVRSICTEEELHIPGKEKSPECSAVLQETLDSAGGYYEYSLYDDCTYHNGLLRKRPHWSPVKKINKLQTVEIGGDIVDGALNDYTCGGGEVMEEYVRHSLVRKAFNVPEESNFFDGDNGEGFNYTMTERNLMPFYVDVATGKYASKGIRTLVYNGDADPSVNSFQAENWTVSLGLNEVEAWRPWTTDSCRRMGGYVTRYEGSLDFLTIRGAGHMVPTYKPEATFSFLEAWIHNQDYPKFVPACVQP</sequence>
<dbReference type="AlphaFoldDB" id="A0A7S2UEK4"/>
<dbReference type="PANTHER" id="PTHR11802">
    <property type="entry name" value="SERINE PROTEASE FAMILY S10 SERINE CARBOXYPEPTIDASE"/>
    <property type="match status" value="1"/>
</dbReference>
<feature type="signal peptide" evidence="2">
    <location>
        <begin position="1"/>
        <end position="33"/>
    </location>
</feature>
<dbReference type="GO" id="GO:0006508">
    <property type="term" value="P:proteolysis"/>
    <property type="evidence" value="ECO:0007669"/>
    <property type="project" value="UniProtKB-KW"/>
</dbReference>
<evidence type="ECO:0000256" key="3">
    <source>
        <dbReference type="SAM" id="MobiDB-lite"/>
    </source>
</evidence>
<dbReference type="PROSITE" id="PS00131">
    <property type="entry name" value="CARBOXYPEPT_SER_SER"/>
    <property type="match status" value="1"/>
</dbReference>
<dbReference type="PANTHER" id="PTHR11802:SF201">
    <property type="entry name" value="CARBOXYPEPTIDASE"/>
    <property type="match status" value="1"/>
</dbReference>
<evidence type="ECO:0000313" key="4">
    <source>
        <dbReference type="EMBL" id="CAD9817226.1"/>
    </source>
</evidence>
<dbReference type="EMBL" id="HBHQ01013625">
    <property type="protein sequence ID" value="CAD9817226.1"/>
    <property type="molecule type" value="Transcribed_RNA"/>
</dbReference>
<dbReference type="SUPFAM" id="SSF53474">
    <property type="entry name" value="alpha/beta-Hydrolases"/>
    <property type="match status" value="1"/>
</dbReference>
<dbReference type="InterPro" id="IPR018202">
    <property type="entry name" value="Ser_caboxypep_ser_AS"/>
</dbReference>
<dbReference type="PRINTS" id="PR00724">
    <property type="entry name" value="CRBOXYPTASEC"/>
</dbReference>
<keyword evidence="2" id="KW-0378">Hydrolase</keyword>
<evidence type="ECO:0000256" key="2">
    <source>
        <dbReference type="RuleBase" id="RU361156"/>
    </source>
</evidence>
<accession>A0A7S2UEK4</accession>
<feature type="region of interest" description="Disordered" evidence="3">
    <location>
        <begin position="90"/>
        <end position="122"/>
    </location>
</feature>
<protein>
    <recommendedName>
        <fullName evidence="2">Carboxypeptidase</fullName>
        <ecNumber evidence="2">3.4.16.-</ecNumber>
    </recommendedName>
</protein>
<keyword evidence="2" id="KW-0121">Carboxypeptidase</keyword>
<evidence type="ECO:0000256" key="1">
    <source>
        <dbReference type="ARBA" id="ARBA00009431"/>
    </source>
</evidence>
<dbReference type="InterPro" id="IPR033124">
    <property type="entry name" value="Ser_caboxypep_his_AS"/>
</dbReference>
<reference evidence="4" key="1">
    <citation type="submission" date="2021-01" db="EMBL/GenBank/DDBJ databases">
        <authorList>
            <person name="Corre E."/>
            <person name="Pelletier E."/>
            <person name="Niang G."/>
            <person name="Scheremetjew M."/>
            <person name="Finn R."/>
            <person name="Kale V."/>
            <person name="Holt S."/>
            <person name="Cochrane G."/>
            <person name="Meng A."/>
            <person name="Brown T."/>
            <person name="Cohen L."/>
        </authorList>
    </citation>
    <scope>NUCLEOTIDE SEQUENCE</scope>
    <source>
        <strain evidence="4">CCMP2084</strain>
    </source>
</reference>
<dbReference type="EC" id="3.4.16.-" evidence="2"/>
<comment type="similarity">
    <text evidence="1 2">Belongs to the peptidase S10 family.</text>
</comment>
<dbReference type="Gene3D" id="3.40.50.1820">
    <property type="entry name" value="alpha/beta hydrolase"/>
    <property type="match status" value="1"/>
</dbReference>
<keyword evidence="2" id="KW-0732">Signal</keyword>
<dbReference type="GO" id="GO:0004185">
    <property type="term" value="F:serine-type carboxypeptidase activity"/>
    <property type="evidence" value="ECO:0007669"/>
    <property type="project" value="UniProtKB-UniRule"/>
</dbReference>
<feature type="chain" id="PRO_5031593706" description="Carboxypeptidase" evidence="2">
    <location>
        <begin position="34"/>
        <end position="566"/>
    </location>
</feature>
<gene>
    <name evidence="4" type="ORF">ASEP1449_LOCUS9058</name>
</gene>
<organism evidence="4">
    <name type="scientific">Attheya septentrionalis</name>
    <dbReference type="NCBI Taxonomy" id="420275"/>
    <lineage>
        <taxon>Eukaryota</taxon>
        <taxon>Sar</taxon>
        <taxon>Stramenopiles</taxon>
        <taxon>Ochrophyta</taxon>
        <taxon>Bacillariophyta</taxon>
        <taxon>Coscinodiscophyceae</taxon>
        <taxon>Chaetocerotophycidae</taxon>
        <taxon>Chaetocerotales</taxon>
        <taxon>Attheyaceae</taxon>
        <taxon>Attheya</taxon>
    </lineage>
</organism>